<organism evidence="2 3">
    <name type="scientific">Variimorphobacter saccharofermentans</name>
    <dbReference type="NCBI Taxonomy" id="2755051"/>
    <lineage>
        <taxon>Bacteria</taxon>
        <taxon>Bacillati</taxon>
        <taxon>Bacillota</taxon>
        <taxon>Clostridia</taxon>
        <taxon>Lachnospirales</taxon>
        <taxon>Lachnospiraceae</taxon>
        <taxon>Variimorphobacter</taxon>
    </lineage>
</organism>
<sequence>MLQKLVDFFATKEVYSEVETYYTPTLAGNILLLVIVIGIFVAMAAFTGGKKKVDVKQLSFSAMAITLAVLTSLIPVLRLPYGGSITYFSMFFICLIGYLYGPKAGVLTGIAYGFINLLLEPTILFPVQMLLDYPIAYGFLGLTGFFAKSKYGLIKGYVIGVLGRYFCHVITGCIFFYMYAPEGVHPFIYSLGYNASYIFPEAIATILLLAIPAVQNALKEVKRMTVQA</sequence>
<evidence type="ECO:0000313" key="3">
    <source>
        <dbReference type="Proteomes" id="UP000574276"/>
    </source>
</evidence>
<feature type="transmembrane region" description="Helical" evidence="1">
    <location>
        <begin position="130"/>
        <end position="147"/>
    </location>
</feature>
<feature type="transmembrane region" description="Helical" evidence="1">
    <location>
        <begin position="26"/>
        <end position="46"/>
    </location>
</feature>
<reference evidence="2 3" key="1">
    <citation type="submission" date="2020-07" db="EMBL/GenBank/DDBJ databases">
        <title>Characterization and genome sequencing of isolate MD1, a novel member within the family Lachnospiraceae.</title>
        <authorList>
            <person name="Rettenmaier R."/>
            <person name="Di Bello L."/>
            <person name="Zinser C."/>
            <person name="Scheitz K."/>
            <person name="Liebl W."/>
            <person name="Zverlov V."/>
        </authorList>
    </citation>
    <scope>NUCLEOTIDE SEQUENCE [LARGE SCALE GENOMIC DNA]</scope>
    <source>
        <strain evidence="2 3">MD1</strain>
    </source>
</reference>
<dbReference type="AlphaFoldDB" id="A0A839JXB6"/>
<comment type="caution">
    <text evidence="2">The sequence shown here is derived from an EMBL/GenBank/DDBJ whole genome shotgun (WGS) entry which is preliminary data.</text>
</comment>
<dbReference type="Proteomes" id="UP000574276">
    <property type="component" value="Unassembled WGS sequence"/>
</dbReference>
<accession>A0A839JXB6</accession>
<protein>
    <submittedName>
        <fullName evidence="2">Energy-coupled thiamine transporter ThiT</fullName>
    </submittedName>
</protein>
<evidence type="ECO:0000313" key="2">
    <source>
        <dbReference type="EMBL" id="MBB2182046.1"/>
    </source>
</evidence>
<dbReference type="Gene3D" id="1.10.1760.20">
    <property type="match status" value="1"/>
</dbReference>
<feature type="transmembrane region" description="Helical" evidence="1">
    <location>
        <begin position="159"/>
        <end position="179"/>
    </location>
</feature>
<dbReference type="EMBL" id="JACEGA010000001">
    <property type="protein sequence ID" value="MBB2182046.1"/>
    <property type="molecule type" value="Genomic_DNA"/>
</dbReference>
<keyword evidence="1" id="KW-0472">Membrane</keyword>
<gene>
    <name evidence="2" type="primary">thiT</name>
    <name evidence="2" type="ORF">H0486_04055</name>
</gene>
<dbReference type="RefSeq" id="WP_228351781.1">
    <property type="nucleotide sequence ID" value="NZ_JACEGA010000001.1"/>
</dbReference>
<proteinExistence type="predicted"/>
<dbReference type="GO" id="GO:0005886">
    <property type="term" value="C:plasma membrane"/>
    <property type="evidence" value="ECO:0007669"/>
    <property type="project" value="InterPro"/>
</dbReference>
<keyword evidence="3" id="KW-1185">Reference proteome</keyword>
<dbReference type="NCBIfam" id="TIGR02357">
    <property type="entry name" value="ECF_ThiT_YuaJ"/>
    <property type="match status" value="1"/>
</dbReference>
<keyword evidence="1" id="KW-0812">Transmembrane</keyword>
<dbReference type="InterPro" id="IPR012651">
    <property type="entry name" value="Thia_Transptr_ThiT"/>
</dbReference>
<feature type="transmembrane region" description="Helical" evidence="1">
    <location>
        <begin position="191"/>
        <end position="214"/>
    </location>
</feature>
<dbReference type="GO" id="GO:0015234">
    <property type="term" value="F:thiamine transmembrane transporter activity"/>
    <property type="evidence" value="ECO:0007669"/>
    <property type="project" value="InterPro"/>
</dbReference>
<dbReference type="Pfam" id="PF09515">
    <property type="entry name" value="Thia_YuaJ"/>
    <property type="match status" value="1"/>
</dbReference>
<name>A0A839JXB6_9FIRM</name>
<keyword evidence="1" id="KW-1133">Transmembrane helix</keyword>
<evidence type="ECO:0000256" key="1">
    <source>
        <dbReference type="SAM" id="Phobius"/>
    </source>
</evidence>
<feature type="transmembrane region" description="Helical" evidence="1">
    <location>
        <begin position="58"/>
        <end position="78"/>
    </location>
</feature>